<proteinExistence type="predicted"/>
<keyword evidence="4" id="KW-1185">Reference proteome</keyword>
<keyword evidence="2" id="KW-0812">Transmembrane</keyword>
<dbReference type="AlphaFoldDB" id="A0AA36DQS3"/>
<keyword evidence="2" id="KW-0472">Membrane</keyword>
<evidence type="ECO:0000256" key="2">
    <source>
        <dbReference type="SAM" id="Phobius"/>
    </source>
</evidence>
<reference evidence="3" key="1">
    <citation type="submission" date="2023-07" db="EMBL/GenBank/DDBJ databases">
        <authorList>
            <consortium name="CYATHOMIX"/>
        </authorList>
    </citation>
    <scope>NUCLEOTIDE SEQUENCE</scope>
    <source>
        <strain evidence="3">N/A</strain>
    </source>
</reference>
<feature type="compositionally biased region" description="Polar residues" evidence="1">
    <location>
        <begin position="1"/>
        <end position="10"/>
    </location>
</feature>
<organism evidence="3 4">
    <name type="scientific">Cylicocyclus nassatus</name>
    <name type="common">Nematode worm</name>
    <dbReference type="NCBI Taxonomy" id="53992"/>
    <lineage>
        <taxon>Eukaryota</taxon>
        <taxon>Metazoa</taxon>
        <taxon>Ecdysozoa</taxon>
        <taxon>Nematoda</taxon>
        <taxon>Chromadorea</taxon>
        <taxon>Rhabditida</taxon>
        <taxon>Rhabditina</taxon>
        <taxon>Rhabditomorpha</taxon>
        <taxon>Strongyloidea</taxon>
        <taxon>Strongylidae</taxon>
        <taxon>Cylicocyclus</taxon>
    </lineage>
</organism>
<feature type="compositionally biased region" description="Basic and acidic residues" evidence="1">
    <location>
        <begin position="31"/>
        <end position="43"/>
    </location>
</feature>
<gene>
    <name evidence="3" type="ORF">CYNAS_LOCUS3976</name>
</gene>
<feature type="transmembrane region" description="Helical" evidence="2">
    <location>
        <begin position="67"/>
        <end position="90"/>
    </location>
</feature>
<evidence type="ECO:0000313" key="4">
    <source>
        <dbReference type="Proteomes" id="UP001176961"/>
    </source>
</evidence>
<accession>A0AA36DQS3</accession>
<dbReference type="EMBL" id="CATQJL010000001">
    <property type="protein sequence ID" value="CAJ0591993.1"/>
    <property type="molecule type" value="Genomic_DNA"/>
</dbReference>
<evidence type="ECO:0000313" key="3">
    <source>
        <dbReference type="EMBL" id="CAJ0591993.1"/>
    </source>
</evidence>
<dbReference type="Proteomes" id="UP001176961">
    <property type="component" value="Unassembled WGS sequence"/>
</dbReference>
<keyword evidence="2" id="KW-1133">Transmembrane helix</keyword>
<sequence length="201" mass="22777">MFPNDTTNSERSTEKMVTARTALSSMRLSRSKPDEEYKKKTPYADETPIHRLAERANFTTAYNRPKMSLAMVMPALAFISIIIAILLFLISIINGMHDQGEDHDSDVAERLYQAIRIANEEEHQNGTFVSLKYPNCEKGLRTGCWKKVELEESDSTNMHGNYDLYVRNVYAYVKPEPNVICPPSIFVGEKAPEPICTSNHG</sequence>
<evidence type="ECO:0000256" key="1">
    <source>
        <dbReference type="SAM" id="MobiDB-lite"/>
    </source>
</evidence>
<name>A0AA36DQS3_CYLNA</name>
<comment type="caution">
    <text evidence="3">The sequence shown here is derived from an EMBL/GenBank/DDBJ whole genome shotgun (WGS) entry which is preliminary data.</text>
</comment>
<protein>
    <submittedName>
        <fullName evidence="3">Uncharacterized protein</fullName>
    </submittedName>
</protein>
<feature type="region of interest" description="Disordered" evidence="1">
    <location>
        <begin position="1"/>
        <end position="43"/>
    </location>
</feature>